<evidence type="ECO:0000313" key="2">
    <source>
        <dbReference type="Proteomes" id="UP000538292"/>
    </source>
</evidence>
<organism evidence="1 2">
    <name type="scientific">Thermoactinomyces mirandus</name>
    <dbReference type="NCBI Taxonomy" id="2756294"/>
    <lineage>
        <taxon>Bacteria</taxon>
        <taxon>Bacillati</taxon>
        <taxon>Bacillota</taxon>
        <taxon>Bacilli</taxon>
        <taxon>Bacillales</taxon>
        <taxon>Thermoactinomycetaceae</taxon>
        <taxon>Thermoactinomyces</taxon>
    </lineage>
</organism>
<dbReference type="Proteomes" id="UP000538292">
    <property type="component" value="Unassembled WGS sequence"/>
</dbReference>
<sequence length="76" mass="8651">MSFLNSIEYFAQHGGVHYQTNVPREQINLYVRSLPEERRQSLYQVMKELESAGMITIFNDGVFTDGEGKMGGSDEC</sequence>
<proteinExistence type="predicted"/>
<keyword evidence="2" id="KW-1185">Reference proteome</keyword>
<dbReference type="AlphaFoldDB" id="A0A7W2ASQ4"/>
<name>A0A7W2ASQ4_9BACL</name>
<comment type="caution">
    <text evidence="1">The sequence shown here is derived from an EMBL/GenBank/DDBJ whole genome shotgun (WGS) entry which is preliminary data.</text>
</comment>
<dbReference type="RefSeq" id="WP_181740901.1">
    <property type="nucleotide sequence ID" value="NZ_JACEOL010000036.1"/>
</dbReference>
<protein>
    <submittedName>
        <fullName evidence="1">Uncharacterized protein</fullName>
    </submittedName>
</protein>
<accession>A0A7W2ASQ4</accession>
<gene>
    <name evidence="1" type="ORF">H2C83_11365</name>
</gene>
<dbReference type="EMBL" id="JACEOL010000036">
    <property type="protein sequence ID" value="MBA4602900.1"/>
    <property type="molecule type" value="Genomic_DNA"/>
</dbReference>
<evidence type="ECO:0000313" key="1">
    <source>
        <dbReference type="EMBL" id="MBA4602900.1"/>
    </source>
</evidence>
<reference evidence="1 2" key="1">
    <citation type="submission" date="2020-07" db="EMBL/GenBank/DDBJ databases">
        <title>Thermoactinomyces phylogeny.</title>
        <authorList>
            <person name="Dunlap C."/>
        </authorList>
    </citation>
    <scope>NUCLEOTIDE SEQUENCE [LARGE SCALE GENOMIC DNA]</scope>
    <source>
        <strain evidence="1 2">AMNI-1</strain>
    </source>
</reference>